<keyword evidence="1" id="KW-0269">Exonuclease</keyword>
<accession>A0A392SLN5</accession>
<keyword evidence="1" id="KW-0540">Nuclease</keyword>
<keyword evidence="1" id="KW-0255">Endonuclease</keyword>
<comment type="caution">
    <text evidence="1">The sequence shown here is derived from an EMBL/GenBank/DDBJ whole genome shotgun (WGS) entry which is preliminary data.</text>
</comment>
<organism evidence="1 2">
    <name type="scientific">Trifolium medium</name>
    <dbReference type="NCBI Taxonomy" id="97028"/>
    <lineage>
        <taxon>Eukaryota</taxon>
        <taxon>Viridiplantae</taxon>
        <taxon>Streptophyta</taxon>
        <taxon>Embryophyta</taxon>
        <taxon>Tracheophyta</taxon>
        <taxon>Spermatophyta</taxon>
        <taxon>Magnoliopsida</taxon>
        <taxon>eudicotyledons</taxon>
        <taxon>Gunneridae</taxon>
        <taxon>Pentapetalae</taxon>
        <taxon>rosids</taxon>
        <taxon>fabids</taxon>
        <taxon>Fabales</taxon>
        <taxon>Fabaceae</taxon>
        <taxon>Papilionoideae</taxon>
        <taxon>50 kb inversion clade</taxon>
        <taxon>NPAAA clade</taxon>
        <taxon>Hologalegina</taxon>
        <taxon>IRL clade</taxon>
        <taxon>Trifolieae</taxon>
        <taxon>Trifolium</taxon>
    </lineage>
</organism>
<dbReference type="GO" id="GO:0004527">
    <property type="term" value="F:exonuclease activity"/>
    <property type="evidence" value="ECO:0007669"/>
    <property type="project" value="UniProtKB-KW"/>
</dbReference>
<dbReference type="GO" id="GO:0004519">
    <property type="term" value="F:endonuclease activity"/>
    <property type="evidence" value="ECO:0007669"/>
    <property type="project" value="UniProtKB-KW"/>
</dbReference>
<sequence>EGDANSKYFHSILASRRRGNSISSIQAGGVTLEGVNPIRQAVFTHFASHFKDTSVERHGVDNLRSKRLNLLESSSLTKPFSEVEVKAAVWDCDSYKSPGPD</sequence>
<evidence type="ECO:0000313" key="2">
    <source>
        <dbReference type="Proteomes" id="UP000265520"/>
    </source>
</evidence>
<keyword evidence="2" id="KW-1185">Reference proteome</keyword>
<protein>
    <submittedName>
        <fullName evidence="1">Endonuclease/exonuclease/phosphatase family protein</fullName>
    </submittedName>
</protein>
<dbReference type="AlphaFoldDB" id="A0A392SLN5"/>
<name>A0A392SLN5_9FABA</name>
<dbReference type="EMBL" id="LXQA010399778">
    <property type="protein sequence ID" value="MCI49342.1"/>
    <property type="molecule type" value="Genomic_DNA"/>
</dbReference>
<reference evidence="1 2" key="1">
    <citation type="journal article" date="2018" name="Front. Plant Sci.">
        <title>Red Clover (Trifolium pratense) and Zigzag Clover (T. medium) - A Picture of Genomic Similarities and Differences.</title>
        <authorList>
            <person name="Dluhosova J."/>
            <person name="Istvanek J."/>
            <person name="Nedelnik J."/>
            <person name="Repkova J."/>
        </authorList>
    </citation>
    <scope>NUCLEOTIDE SEQUENCE [LARGE SCALE GENOMIC DNA]</scope>
    <source>
        <strain evidence="2">cv. 10/8</strain>
        <tissue evidence="1">Leaf</tissue>
    </source>
</reference>
<proteinExistence type="predicted"/>
<evidence type="ECO:0000313" key="1">
    <source>
        <dbReference type="EMBL" id="MCI49342.1"/>
    </source>
</evidence>
<feature type="non-terminal residue" evidence="1">
    <location>
        <position position="1"/>
    </location>
</feature>
<dbReference type="Proteomes" id="UP000265520">
    <property type="component" value="Unassembled WGS sequence"/>
</dbReference>
<keyword evidence="1" id="KW-0378">Hydrolase</keyword>
<feature type="non-terminal residue" evidence="1">
    <location>
        <position position="101"/>
    </location>
</feature>